<evidence type="ECO:0000256" key="7">
    <source>
        <dbReference type="ARBA" id="ARBA00022906"/>
    </source>
</evidence>
<accession>A0ABQ6DWQ4</accession>
<evidence type="ECO:0000256" key="8">
    <source>
        <dbReference type="ARBA" id="ARBA00022989"/>
    </source>
</evidence>
<dbReference type="NCBIfam" id="TIGR01297">
    <property type="entry name" value="CDF"/>
    <property type="match status" value="1"/>
</dbReference>
<dbReference type="Proteomes" id="UP001157353">
    <property type="component" value="Unassembled WGS sequence"/>
</dbReference>
<keyword evidence="3" id="KW-0813">Transport</keyword>
<comment type="similarity">
    <text evidence="2">Belongs to the cation diffusion facilitator (CDF) transporter (TC 2.A.4) family. FieF subfamily.</text>
</comment>
<keyword evidence="9 10" id="KW-0472">Membrane</keyword>
<keyword evidence="7" id="KW-0862">Zinc</keyword>
<evidence type="ECO:0000256" key="3">
    <source>
        <dbReference type="ARBA" id="ARBA00022448"/>
    </source>
</evidence>
<dbReference type="SUPFAM" id="SSF160240">
    <property type="entry name" value="Cation efflux protein cytoplasmic domain-like"/>
    <property type="match status" value="1"/>
</dbReference>
<comment type="caution">
    <text evidence="13">The sequence shown here is derived from an EMBL/GenBank/DDBJ whole genome shotgun (WGS) entry which is preliminary data.</text>
</comment>
<evidence type="ECO:0000256" key="2">
    <source>
        <dbReference type="ARBA" id="ARBA00010212"/>
    </source>
</evidence>
<feature type="transmembrane region" description="Helical" evidence="10">
    <location>
        <begin position="44"/>
        <end position="65"/>
    </location>
</feature>
<dbReference type="InterPro" id="IPR058533">
    <property type="entry name" value="Cation_efflux_TM"/>
</dbReference>
<protein>
    <submittedName>
        <fullName evidence="13">Iron transporter</fullName>
    </submittedName>
</protein>
<dbReference type="PANTHER" id="PTHR43840:SF41">
    <property type="entry name" value="CATION-EFFLUX PUMP FIEF"/>
    <property type="match status" value="1"/>
</dbReference>
<feature type="transmembrane region" description="Helical" evidence="10">
    <location>
        <begin position="163"/>
        <end position="183"/>
    </location>
</feature>
<dbReference type="Gene3D" id="3.30.70.1350">
    <property type="entry name" value="Cation efflux protein, cytoplasmic domain"/>
    <property type="match status" value="1"/>
</dbReference>
<evidence type="ECO:0000313" key="13">
    <source>
        <dbReference type="EMBL" id="GLS89576.1"/>
    </source>
</evidence>
<evidence type="ECO:0000313" key="14">
    <source>
        <dbReference type="Proteomes" id="UP001157353"/>
    </source>
</evidence>
<feature type="transmembrane region" description="Helical" evidence="10">
    <location>
        <begin position="123"/>
        <end position="143"/>
    </location>
</feature>
<dbReference type="PANTHER" id="PTHR43840">
    <property type="entry name" value="MITOCHONDRIAL METAL TRANSPORTER 1-RELATED"/>
    <property type="match status" value="1"/>
</dbReference>
<keyword evidence="7" id="KW-0406">Ion transport</keyword>
<dbReference type="InterPro" id="IPR002524">
    <property type="entry name" value="Cation_efflux"/>
</dbReference>
<dbReference type="InterPro" id="IPR036837">
    <property type="entry name" value="Cation_efflux_CTD_sf"/>
</dbReference>
<dbReference type="InterPro" id="IPR027469">
    <property type="entry name" value="Cation_efflux_TMD_sf"/>
</dbReference>
<keyword evidence="8 10" id="KW-1133">Transmembrane helix</keyword>
<reference evidence="14" key="1">
    <citation type="journal article" date="2019" name="Int. J. Syst. Evol. Microbiol.">
        <title>The Global Catalogue of Microorganisms (GCM) 10K type strain sequencing project: providing services to taxonomists for standard genome sequencing and annotation.</title>
        <authorList>
            <consortium name="The Broad Institute Genomics Platform"/>
            <consortium name="The Broad Institute Genome Sequencing Center for Infectious Disease"/>
            <person name="Wu L."/>
            <person name="Ma J."/>
        </authorList>
    </citation>
    <scope>NUCLEOTIDE SEQUENCE [LARGE SCALE GENOMIC DNA]</scope>
    <source>
        <strain evidence="14">NBRC 103166</strain>
    </source>
</reference>
<dbReference type="Pfam" id="PF01545">
    <property type="entry name" value="Cation_efflux"/>
    <property type="match status" value="1"/>
</dbReference>
<keyword evidence="14" id="KW-1185">Reference proteome</keyword>
<feature type="transmembrane region" description="Helical" evidence="10">
    <location>
        <begin position="20"/>
        <end position="38"/>
    </location>
</feature>
<evidence type="ECO:0000256" key="9">
    <source>
        <dbReference type="ARBA" id="ARBA00023136"/>
    </source>
</evidence>
<keyword evidence="6 10" id="KW-0812">Transmembrane</keyword>
<name>A0ABQ6DWQ4_9GAMM</name>
<feature type="domain" description="Cation efflux protein cytoplasmic" evidence="12">
    <location>
        <begin position="216"/>
        <end position="291"/>
    </location>
</feature>
<evidence type="ECO:0000256" key="5">
    <source>
        <dbReference type="ARBA" id="ARBA00022496"/>
    </source>
</evidence>
<dbReference type="Pfam" id="PF16916">
    <property type="entry name" value="ZT_dimer"/>
    <property type="match status" value="1"/>
</dbReference>
<dbReference type="EMBL" id="BSPQ01000001">
    <property type="protein sequence ID" value="GLS89576.1"/>
    <property type="molecule type" value="Genomic_DNA"/>
</dbReference>
<dbReference type="InterPro" id="IPR050291">
    <property type="entry name" value="CDF_Transporter"/>
</dbReference>
<dbReference type="InterPro" id="IPR027470">
    <property type="entry name" value="Cation_efflux_CTD"/>
</dbReference>
<keyword evidence="7" id="KW-0864">Zinc transport</keyword>
<evidence type="ECO:0000259" key="12">
    <source>
        <dbReference type="Pfam" id="PF16916"/>
    </source>
</evidence>
<keyword evidence="5" id="KW-0410">Iron transport</keyword>
<comment type="subcellular location">
    <subcellularLocation>
        <location evidence="1">Membrane</location>
        <topology evidence="1">Multi-pass membrane protein</topology>
    </subcellularLocation>
</comment>
<evidence type="ECO:0000256" key="4">
    <source>
        <dbReference type="ARBA" id="ARBA00022475"/>
    </source>
</evidence>
<evidence type="ECO:0000256" key="10">
    <source>
        <dbReference type="SAM" id="Phobius"/>
    </source>
</evidence>
<dbReference type="Gene3D" id="1.20.1510.10">
    <property type="entry name" value="Cation efflux protein transmembrane domain"/>
    <property type="match status" value="1"/>
</dbReference>
<gene>
    <name evidence="13" type="primary">fieF</name>
    <name evidence="13" type="ORF">GCM10007916_06430</name>
</gene>
<feature type="transmembrane region" description="Helical" evidence="10">
    <location>
        <begin position="189"/>
        <end position="210"/>
    </location>
</feature>
<dbReference type="SUPFAM" id="SSF161111">
    <property type="entry name" value="Cation efflux protein transmembrane domain-like"/>
    <property type="match status" value="1"/>
</dbReference>
<proteinExistence type="inferred from homology"/>
<organism evidence="13 14">
    <name type="scientific">Psychromonas marina</name>
    <dbReference type="NCBI Taxonomy" id="88364"/>
    <lineage>
        <taxon>Bacteria</taxon>
        <taxon>Pseudomonadati</taxon>
        <taxon>Pseudomonadota</taxon>
        <taxon>Gammaproteobacteria</taxon>
        <taxon>Alteromonadales</taxon>
        <taxon>Psychromonadaceae</taxon>
        <taxon>Psychromonas</taxon>
    </lineage>
</organism>
<feature type="transmembrane region" description="Helical" evidence="10">
    <location>
        <begin position="86"/>
        <end position="111"/>
    </location>
</feature>
<keyword evidence="4" id="KW-1003">Cell membrane</keyword>
<evidence type="ECO:0000259" key="11">
    <source>
        <dbReference type="Pfam" id="PF01545"/>
    </source>
</evidence>
<keyword evidence="5" id="KW-0408">Iron</keyword>
<evidence type="ECO:0000256" key="6">
    <source>
        <dbReference type="ARBA" id="ARBA00022692"/>
    </source>
</evidence>
<dbReference type="RefSeq" id="WP_284202689.1">
    <property type="nucleotide sequence ID" value="NZ_BSPQ01000001.1"/>
</dbReference>
<feature type="domain" description="Cation efflux protein transmembrane" evidence="11">
    <location>
        <begin position="20"/>
        <end position="211"/>
    </location>
</feature>
<evidence type="ECO:0000256" key="1">
    <source>
        <dbReference type="ARBA" id="ARBA00004141"/>
    </source>
</evidence>
<sequence>MQKNISKEEYSRLVTLAGRAAIAAASLLILVKLFAWFATGSSSILAALTDSLMDVTTSIINLFAIKIALQPADDDHRFGHGKAESLAGLAQAAFISGSSVLLMLNGISSLINGNQITASNLGVGVMIFSVVVTIALVSFQTYIVKKTGSMAIKADSLHYRTDVFLNGAVLVALVLAGIGWYWADGLFAIIVSFYILYGAWEIGVQSINALMDKQLPKSDHELILKTAYKVEGVRGAHDLRTRQSGNTKFIQLHLELDDDQSLFEAHNKADILEVELKKHFPHADVLIHLDPLSVVEAENIKFNDTNKLDSSVKDDG</sequence>